<evidence type="ECO:0000256" key="2">
    <source>
        <dbReference type="SAM" id="SignalP"/>
    </source>
</evidence>
<dbReference type="Proteomes" id="UP000831327">
    <property type="component" value="Chromosome"/>
</dbReference>
<feature type="transmembrane region" description="Helical" evidence="1">
    <location>
        <begin position="316"/>
        <end position="335"/>
    </location>
</feature>
<keyword evidence="4" id="KW-1185">Reference proteome</keyword>
<feature type="transmembrane region" description="Helical" evidence="1">
    <location>
        <begin position="205"/>
        <end position="223"/>
    </location>
</feature>
<accession>A0ABN6P300</accession>
<protein>
    <submittedName>
        <fullName evidence="3">Uncharacterized protein</fullName>
    </submittedName>
</protein>
<evidence type="ECO:0000256" key="1">
    <source>
        <dbReference type="SAM" id="Phobius"/>
    </source>
</evidence>
<gene>
    <name evidence="3" type="ORF">Rmf_29440</name>
</gene>
<dbReference type="RefSeq" id="WP_244407217.1">
    <property type="nucleotide sequence ID" value="NZ_AP025637.1"/>
</dbReference>
<organism evidence="3 4">
    <name type="scientific">Roseomonas fluvialis</name>
    <dbReference type="NCBI Taxonomy" id="1750527"/>
    <lineage>
        <taxon>Bacteria</taxon>
        <taxon>Pseudomonadati</taxon>
        <taxon>Pseudomonadota</taxon>
        <taxon>Alphaproteobacteria</taxon>
        <taxon>Acetobacterales</taxon>
        <taxon>Roseomonadaceae</taxon>
        <taxon>Roseomonas</taxon>
    </lineage>
</organism>
<keyword evidence="2" id="KW-0732">Signal</keyword>
<reference evidence="3 4" key="1">
    <citation type="journal article" date="2016" name="Microbes Environ.">
        <title>Phylogenetically diverse aerobic anoxygenic phototrophic bacteria isolated from epilithic biofilms in Tama river, Japan.</title>
        <authorList>
            <person name="Hirose S."/>
            <person name="Matsuura K."/>
            <person name="Haruta S."/>
        </authorList>
    </citation>
    <scope>NUCLEOTIDE SEQUENCE [LARGE SCALE GENOMIC DNA]</scope>
    <source>
        <strain evidence="3 4">S08</strain>
    </source>
</reference>
<evidence type="ECO:0000313" key="3">
    <source>
        <dbReference type="EMBL" id="BDG73015.1"/>
    </source>
</evidence>
<feature type="chain" id="PRO_5045197244" evidence="2">
    <location>
        <begin position="21"/>
        <end position="489"/>
    </location>
</feature>
<keyword evidence="1" id="KW-1133">Transmembrane helix</keyword>
<name>A0ABN6P300_9PROT</name>
<dbReference type="EMBL" id="AP025637">
    <property type="protein sequence ID" value="BDG73015.1"/>
    <property type="molecule type" value="Genomic_DNA"/>
</dbReference>
<feature type="transmembrane region" description="Helical" evidence="1">
    <location>
        <begin position="286"/>
        <end position="304"/>
    </location>
</feature>
<keyword evidence="1" id="KW-0812">Transmembrane</keyword>
<sequence>MRLRLALLPVLLVAALPAAAQTASLTDGARVSSARDPVLCRAPDGRRLDHWALLARTLAAGEGGPRDTPVLPMAAGRYSAASSGSLRMEVMRASTVLKEDLPGWQQAYFIGAARTARDVVFKPASRDPLGRVQTVPPDVARAAIFVGIDQRGDDRATVTVHMPANRSGWFGEDWHIVVAACTADHRMIGYGTVTVSVAPLGLSRALTFAGLLALWLLAAFVAARENRRKLHEWWLRIGGAPTAARATWRTALKPENRTRVLCKGLRAMDPVFISQDAYGAGSLGRLQLLVLSFAVIGVVFYVFLRTGAFAGLSNDILALLGITAGGSAFARAAALRRPLTPPQRRILFGSGVVSTTEPMPSLRDVLGGGGELDVTRLQAFAFTGFALVALVVNGVADLAAFTLPAEMLSVLGLSQGVYVVGKLLPAEAEATLRSDMETLRREADAALAAGAQTPAFIQARRTAAESIEGVFAERFRRDDFLQMPPAELA</sequence>
<evidence type="ECO:0000313" key="4">
    <source>
        <dbReference type="Proteomes" id="UP000831327"/>
    </source>
</evidence>
<proteinExistence type="predicted"/>
<keyword evidence="1" id="KW-0472">Membrane</keyword>
<feature type="signal peptide" evidence="2">
    <location>
        <begin position="1"/>
        <end position="20"/>
    </location>
</feature>